<name>A0ABY7T0C2_9RHOB</name>
<dbReference type="Proteomes" id="UP001218412">
    <property type="component" value="Chromosome"/>
</dbReference>
<dbReference type="EMBL" id="CP067134">
    <property type="protein sequence ID" value="WCR12656.1"/>
    <property type="molecule type" value="Genomic_DNA"/>
</dbReference>
<organism evidence="1 2">
    <name type="scientific">Paracoccus stylophorae</name>
    <dbReference type="NCBI Taxonomy" id="659350"/>
    <lineage>
        <taxon>Bacteria</taxon>
        <taxon>Pseudomonadati</taxon>
        <taxon>Pseudomonadota</taxon>
        <taxon>Alphaproteobacteria</taxon>
        <taxon>Rhodobacterales</taxon>
        <taxon>Paracoccaceae</taxon>
        <taxon>Paracoccus</taxon>
    </lineage>
</organism>
<reference evidence="1 2" key="1">
    <citation type="submission" date="2021-01" db="EMBL/GenBank/DDBJ databases">
        <title>Biogeographic distribution of Paracoccus.</title>
        <authorList>
            <person name="Hollensteiner J."/>
            <person name="Leineberger J."/>
            <person name="Brinkhoff T."/>
            <person name="Daniel R."/>
        </authorList>
    </citation>
    <scope>NUCLEOTIDE SEQUENCE [LARGE SCALE GENOMIC DNA]</scope>
    <source>
        <strain evidence="1 2">LMG25392</strain>
    </source>
</reference>
<sequence>MTLTQADPKNLIRESFRIEGIGAPECRSIFVDWALSLPDHVAPVSAIRLLLDHYAPQAAPGAQAHPMVAVLVEGAQSGASVARRRGGRAARLAR</sequence>
<evidence type="ECO:0000313" key="2">
    <source>
        <dbReference type="Proteomes" id="UP001218412"/>
    </source>
</evidence>
<accession>A0ABY7T0C2</accession>
<gene>
    <name evidence="1" type="ORF">JHW45_16100</name>
</gene>
<evidence type="ECO:0000313" key="1">
    <source>
        <dbReference type="EMBL" id="WCR12656.1"/>
    </source>
</evidence>
<proteinExistence type="predicted"/>
<protein>
    <submittedName>
        <fullName evidence="1">Uncharacterized protein</fullName>
    </submittedName>
</protein>
<keyword evidence="2" id="KW-1185">Reference proteome</keyword>